<evidence type="ECO:0000256" key="1">
    <source>
        <dbReference type="ARBA" id="ARBA00023015"/>
    </source>
</evidence>
<dbReference type="Gene3D" id="2.60.120.10">
    <property type="entry name" value="Jelly Rolls"/>
    <property type="match status" value="1"/>
</dbReference>
<dbReference type="PRINTS" id="PR00032">
    <property type="entry name" value="HTHARAC"/>
</dbReference>
<dbReference type="STRING" id="588602.SAMN04487991_1915"/>
<dbReference type="PROSITE" id="PS01124">
    <property type="entry name" value="HTH_ARAC_FAMILY_2"/>
    <property type="match status" value="1"/>
</dbReference>
<dbReference type="EMBL" id="FORH01000003">
    <property type="protein sequence ID" value="SFJ35915.1"/>
    <property type="molecule type" value="Genomic_DNA"/>
</dbReference>
<dbReference type="AlphaFoldDB" id="A0A1I3QPV1"/>
<keyword evidence="1" id="KW-0805">Transcription regulation</keyword>
<evidence type="ECO:0000313" key="8">
    <source>
        <dbReference type="Proteomes" id="UP000199630"/>
    </source>
</evidence>
<dbReference type="InterPro" id="IPR018062">
    <property type="entry name" value="HTH_AraC-typ_CS"/>
</dbReference>
<keyword evidence="3" id="KW-0010">Activator</keyword>
<dbReference type="InterPro" id="IPR003313">
    <property type="entry name" value="AraC-bd"/>
</dbReference>
<dbReference type="PANTHER" id="PTHR43280">
    <property type="entry name" value="ARAC-FAMILY TRANSCRIPTIONAL REGULATOR"/>
    <property type="match status" value="1"/>
</dbReference>
<dbReference type="OrthoDB" id="252470at2"/>
<evidence type="ECO:0000259" key="6">
    <source>
        <dbReference type="PROSITE" id="PS50202"/>
    </source>
</evidence>
<feature type="domain" description="MSP" evidence="6">
    <location>
        <begin position="210"/>
        <end position="280"/>
    </location>
</feature>
<organism evidence="7 8">
    <name type="scientific">Celeribacter neptunius</name>
    <dbReference type="NCBI Taxonomy" id="588602"/>
    <lineage>
        <taxon>Bacteria</taxon>
        <taxon>Pseudomonadati</taxon>
        <taxon>Pseudomonadota</taxon>
        <taxon>Alphaproteobacteria</taxon>
        <taxon>Rhodobacterales</taxon>
        <taxon>Roseobacteraceae</taxon>
        <taxon>Celeribacter</taxon>
    </lineage>
</organism>
<dbReference type="SUPFAM" id="SSF51182">
    <property type="entry name" value="RmlC-like cupins"/>
    <property type="match status" value="1"/>
</dbReference>
<dbReference type="PANTHER" id="PTHR43280:SF28">
    <property type="entry name" value="HTH-TYPE TRANSCRIPTIONAL ACTIVATOR RHAS"/>
    <property type="match status" value="1"/>
</dbReference>
<evidence type="ECO:0000256" key="2">
    <source>
        <dbReference type="ARBA" id="ARBA00023125"/>
    </source>
</evidence>
<dbReference type="SUPFAM" id="SSF46689">
    <property type="entry name" value="Homeodomain-like"/>
    <property type="match status" value="1"/>
</dbReference>
<evidence type="ECO:0000259" key="5">
    <source>
        <dbReference type="PROSITE" id="PS01124"/>
    </source>
</evidence>
<gene>
    <name evidence="7" type="ORF">SAMN04487991_1915</name>
</gene>
<evidence type="ECO:0000256" key="4">
    <source>
        <dbReference type="ARBA" id="ARBA00023163"/>
    </source>
</evidence>
<evidence type="ECO:0000313" key="7">
    <source>
        <dbReference type="EMBL" id="SFJ35915.1"/>
    </source>
</evidence>
<dbReference type="GO" id="GO:0003700">
    <property type="term" value="F:DNA-binding transcription factor activity"/>
    <property type="evidence" value="ECO:0007669"/>
    <property type="project" value="InterPro"/>
</dbReference>
<dbReference type="PROSITE" id="PS00041">
    <property type="entry name" value="HTH_ARAC_FAMILY_1"/>
    <property type="match status" value="1"/>
</dbReference>
<dbReference type="Gene3D" id="1.10.10.60">
    <property type="entry name" value="Homeodomain-like"/>
    <property type="match status" value="2"/>
</dbReference>
<dbReference type="InterPro" id="IPR018060">
    <property type="entry name" value="HTH_AraC"/>
</dbReference>
<dbReference type="PROSITE" id="PS50202">
    <property type="entry name" value="MSP"/>
    <property type="match status" value="1"/>
</dbReference>
<dbReference type="InterPro" id="IPR000535">
    <property type="entry name" value="MSP_dom"/>
</dbReference>
<dbReference type="InterPro" id="IPR011051">
    <property type="entry name" value="RmlC_Cupin_sf"/>
</dbReference>
<dbReference type="InterPro" id="IPR009057">
    <property type="entry name" value="Homeodomain-like_sf"/>
</dbReference>
<keyword evidence="4" id="KW-0804">Transcription</keyword>
<dbReference type="Proteomes" id="UP000199630">
    <property type="component" value="Unassembled WGS sequence"/>
</dbReference>
<reference evidence="8" key="1">
    <citation type="submission" date="2016-10" db="EMBL/GenBank/DDBJ databases">
        <authorList>
            <person name="Varghese N."/>
            <person name="Submissions S."/>
        </authorList>
    </citation>
    <scope>NUCLEOTIDE SEQUENCE [LARGE SCALE GENOMIC DNA]</scope>
    <source>
        <strain evidence="8">DSM 26471</strain>
    </source>
</reference>
<name>A0A1I3QPV1_9RHOB</name>
<proteinExistence type="predicted"/>
<dbReference type="GO" id="GO:0043565">
    <property type="term" value="F:sequence-specific DNA binding"/>
    <property type="evidence" value="ECO:0007669"/>
    <property type="project" value="InterPro"/>
</dbReference>
<accession>A0A1I3QPV1</accession>
<evidence type="ECO:0000256" key="3">
    <source>
        <dbReference type="ARBA" id="ARBA00023159"/>
    </source>
</evidence>
<dbReference type="InterPro" id="IPR020449">
    <property type="entry name" value="Tscrpt_reg_AraC-type_HTH"/>
</dbReference>
<protein>
    <submittedName>
        <fullName evidence="7">Transcriptional regulator, AraC family</fullName>
    </submittedName>
</protein>
<keyword evidence="8" id="KW-1185">Reference proteome</keyword>
<dbReference type="InterPro" id="IPR014710">
    <property type="entry name" value="RmlC-like_jellyroll"/>
</dbReference>
<sequence length="280" mass="31495">MTKVILRQADILTKGEEFHFSRSVLSRSRPKALHDQDYYEIFWLHNGRARLVTEGGKMDLTEGDLVFLAPGLPHALQGLGEESHIANVIPRRKRIKDLVTRFPEVSQFFPEAGSLPVQVHRDIRHLAQLSTAAKSLEAAPRTTLYLEAFLIPLVAELSFEAREEAASIPAWLSEALLRAEDPAVFRDGAAGLVAQCGKAHAHVARTMQAHLGQTPSDYINRLRMDYAARQLKGTPDSLSEIATDIGIHNMSHFHRLFRARFDMTPRQYRVKHQKGVVQPI</sequence>
<dbReference type="SMART" id="SM00342">
    <property type="entry name" value="HTH_ARAC"/>
    <property type="match status" value="1"/>
</dbReference>
<feature type="domain" description="HTH araC/xylS-type" evidence="5">
    <location>
        <begin position="192"/>
        <end position="271"/>
    </location>
</feature>
<dbReference type="Pfam" id="PF12833">
    <property type="entry name" value="HTH_18"/>
    <property type="match status" value="1"/>
</dbReference>
<keyword evidence="2" id="KW-0238">DNA-binding</keyword>
<dbReference type="Pfam" id="PF02311">
    <property type="entry name" value="AraC_binding"/>
    <property type="match status" value="1"/>
</dbReference>
<dbReference type="RefSeq" id="WP_090060339.1">
    <property type="nucleotide sequence ID" value="NZ_FORH01000003.1"/>
</dbReference>